<organism evidence="2 3">
    <name type="scientific">Rhodoferax fermentans</name>
    <dbReference type="NCBI Taxonomy" id="28066"/>
    <lineage>
        <taxon>Bacteria</taxon>
        <taxon>Pseudomonadati</taxon>
        <taxon>Pseudomonadota</taxon>
        <taxon>Betaproteobacteria</taxon>
        <taxon>Burkholderiales</taxon>
        <taxon>Comamonadaceae</taxon>
        <taxon>Rhodoferax</taxon>
    </lineage>
</organism>
<dbReference type="Proteomes" id="UP000190750">
    <property type="component" value="Unassembled WGS sequence"/>
</dbReference>
<keyword evidence="3" id="KW-1185">Reference proteome</keyword>
<evidence type="ECO:0000313" key="2">
    <source>
        <dbReference type="EMBL" id="OOV06217.1"/>
    </source>
</evidence>
<sequence length="246" mass="26162">MIQNVWRSAAPILPLLLAATLAHGQSACSSDDQPAPTLLFERFINADCDACWRDSNTAAAPPKALVLDWIVPGSQGEDAALAAAASSDALARLASQQQPRPTTQSQRSQAVANWPGLTLRVAHGPAVNNYVGMSVSLTLPANSALAWPLSGWVLLVENLPSGTEGSPRPRNLIRNALQPLWNKGQALSNQETISLEDFRAMSLPEGTKTNRLQLLGWVQDAQGQVLAAASSLCPKEETSAPSDQTR</sequence>
<reference evidence="2 3" key="1">
    <citation type="submission" date="2017-01" db="EMBL/GenBank/DDBJ databases">
        <title>Genome sequencing of Rhodoferax fermentans JCM 7819.</title>
        <authorList>
            <person name="Kim Y.J."/>
            <person name="Farh M.E.-A."/>
            <person name="Yang D.-C."/>
        </authorList>
    </citation>
    <scope>NUCLEOTIDE SEQUENCE [LARGE SCALE GENOMIC DNA]</scope>
    <source>
        <strain evidence="2 3">JCM 7819</strain>
    </source>
</reference>
<comment type="caution">
    <text evidence="2">The sequence shown here is derived from an EMBL/GenBank/DDBJ whole genome shotgun (WGS) entry which is preliminary data.</text>
</comment>
<proteinExistence type="predicted"/>
<feature type="chain" id="PRO_5012006791" evidence="1">
    <location>
        <begin position="25"/>
        <end position="246"/>
    </location>
</feature>
<dbReference type="STRING" id="28066.RF819_05290"/>
<dbReference type="RefSeq" id="WP_078364001.1">
    <property type="nucleotide sequence ID" value="NZ_MTJN01000002.1"/>
</dbReference>
<dbReference type="AlphaFoldDB" id="A0A1T1AQ86"/>
<name>A0A1T1AQ86_RHOFE</name>
<feature type="signal peptide" evidence="1">
    <location>
        <begin position="1"/>
        <end position="24"/>
    </location>
</feature>
<protein>
    <submittedName>
        <fullName evidence="2">Uncharacterized protein</fullName>
    </submittedName>
</protein>
<evidence type="ECO:0000313" key="3">
    <source>
        <dbReference type="Proteomes" id="UP000190750"/>
    </source>
</evidence>
<gene>
    <name evidence="2" type="ORF">RF819_05290</name>
</gene>
<dbReference type="OrthoDB" id="8894809at2"/>
<accession>A0A1T1AQ86</accession>
<keyword evidence="1" id="KW-0732">Signal</keyword>
<evidence type="ECO:0000256" key="1">
    <source>
        <dbReference type="SAM" id="SignalP"/>
    </source>
</evidence>
<dbReference type="EMBL" id="MTJN01000002">
    <property type="protein sequence ID" value="OOV06217.1"/>
    <property type="molecule type" value="Genomic_DNA"/>
</dbReference>